<dbReference type="PANTHER" id="PTHR21535">
    <property type="entry name" value="MAGNESIUM AND COBALT TRANSPORT PROTEIN/MITOCHONDRIAL IMPORT INNER MEMBRANE TRANSLOCASE SUBUNIT TIM8"/>
    <property type="match status" value="1"/>
</dbReference>
<feature type="transmembrane region" description="Helical" evidence="2">
    <location>
        <begin position="392"/>
        <end position="416"/>
    </location>
</feature>
<sequence length="429" mass="47879">MRSIGQSLHLHPLTLEDILHQEPREKLDHFPNLGYYLVVFRAIRTPNPVPHDAEPSSSNDSDRTLVGGDSDTATSAARVPTVDAVNVYLVVFKEGIVSFHFGDISEHAERVRSRVLQLESTMRMSSDWIAHGILDSIVDSFFPLLKSIELETEVLDGLVHGFIDAAPKDALHLDIKVSERRRDRISNEEEKGHDDALVGAINEKQQRRPIRRLGPSQLQGIYSELRRFVLWVLPLPASKTSDGSAPNTGSILQRMTHTRILVTSLGRVLAPKSEVIRQLRKRALTGESSLSRSSDSGEIAMYMGDIQDHIITLQQSLDHYERILSSAHPAYLSHLRLSSSGARSGMDKSLFFLTAVTMIVLCMQVLTGVFSINVVVPHNGPWDDRTAPAKKVVFGLVVLANAVVATAVIGMIRWWWVRAKAKYARRKRI</sequence>
<dbReference type="EMBL" id="KV419400">
    <property type="protein sequence ID" value="KZS95998.1"/>
    <property type="molecule type" value="Genomic_DNA"/>
</dbReference>
<dbReference type="SUPFAM" id="SSF143865">
    <property type="entry name" value="CorA soluble domain-like"/>
    <property type="match status" value="1"/>
</dbReference>
<dbReference type="Gene3D" id="3.30.460.20">
    <property type="entry name" value="CorA soluble domain-like"/>
    <property type="match status" value="1"/>
</dbReference>
<dbReference type="GO" id="GO:0016020">
    <property type="term" value="C:membrane"/>
    <property type="evidence" value="ECO:0007669"/>
    <property type="project" value="InterPro"/>
</dbReference>
<dbReference type="Proteomes" id="UP000076722">
    <property type="component" value="Unassembled WGS sequence"/>
</dbReference>
<keyword evidence="4" id="KW-1185">Reference proteome</keyword>
<feature type="region of interest" description="Disordered" evidence="1">
    <location>
        <begin position="48"/>
        <end position="72"/>
    </location>
</feature>
<keyword evidence="2" id="KW-0472">Membrane</keyword>
<accession>A0A164XHV8</accession>
<dbReference type="CDD" id="cd12829">
    <property type="entry name" value="Alr1p-like"/>
    <property type="match status" value="1"/>
</dbReference>
<name>A0A164XHV8_9AGAM</name>
<evidence type="ECO:0008006" key="5">
    <source>
        <dbReference type="Google" id="ProtNLM"/>
    </source>
</evidence>
<evidence type="ECO:0000256" key="1">
    <source>
        <dbReference type="SAM" id="MobiDB-lite"/>
    </source>
</evidence>
<dbReference type="Pfam" id="PF01544">
    <property type="entry name" value="CorA"/>
    <property type="match status" value="1"/>
</dbReference>
<dbReference type="GO" id="GO:0010961">
    <property type="term" value="P:intracellular magnesium ion homeostasis"/>
    <property type="evidence" value="ECO:0007669"/>
    <property type="project" value="TreeGrafter"/>
</dbReference>
<reference evidence="3 4" key="1">
    <citation type="journal article" date="2016" name="Mol. Biol. Evol.">
        <title>Comparative Genomics of Early-Diverging Mushroom-Forming Fungi Provides Insights into the Origins of Lignocellulose Decay Capabilities.</title>
        <authorList>
            <person name="Nagy L.G."/>
            <person name="Riley R."/>
            <person name="Tritt A."/>
            <person name="Adam C."/>
            <person name="Daum C."/>
            <person name="Floudas D."/>
            <person name="Sun H."/>
            <person name="Yadav J.S."/>
            <person name="Pangilinan J."/>
            <person name="Larsson K.H."/>
            <person name="Matsuura K."/>
            <person name="Barry K."/>
            <person name="Labutti K."/>
            <person name="Kuo R."/>
            <person name="Ohm R.A."/>
            <person name="Bhattacharya S.S."/>
            <person name="Shirouzu T."/>
            <person name="Yoshinaga Y."/>
            <person name="Martin F.M."/>
            <person name="Grigoriev I.V."/>
            <person name="Hibbett D.S."/>
        </authorList>
    </citation>
    <scope>NUCLEOTIDE SEQUENCE [LARGE SCALE GENOMIC DNA]</scope>
    <source>
        <strain evidence="3 4">HHB9708</strain>
    </source>
</reference>
<proteinExistence type="predicted"/>
<dbReference type="InterPro" id="IPR045861">
    <property type="entry name" value="CorA_cytoplasmic_dom"/>
</dbReference>
<protein>
    <recommendedName>
        <fullName evidence="5">Cora-domain-containing protein</fullName>
    </recommendedName>
</protein>
<dbReference type="GO" id="GO:0015095">
    <property type="term" value="F:magnesium ion transmembrane transporter activity"/>
    <property type="evidence" value="ECO:0007669"/>
    <property type="project" value="InterPro"/>
</dbReference>
<feature type="transmembrane region" description="Helical" evidence="2">
    <location>
        <begin position="350"/>
        <end position="372"/>
    </location>
</feature>
<dbReference type="AlphaFoldDB" id="A0A164XHV8"/>
<dbReference type="Gene3D" id="1.20.58.340">
    <property type="entry name" value="Magnesium transport protein CorA, transmembrane region"/>
    <property type="match status" value="2"/>
</dbReference>
<keyword evidence="2" id="KW-0812">Transmembrane</keyword>
<dbReference type="PANTHER" id="PTHR21535:SF90">
    <property type="entry name" value="CORA METAL ION TRANSPORTER"/>
    <property type="match status" value="1"/>
</dbReference>
<gene>
    <name evidence="3" type="ORF">SISNIDRAFT_333467</name>
</gene>
<dbReference type="STRING" id="1314777.A0A164XHV8"/>
<dbReference type="OrthoDB" id="29879at2759"/>
<dbReference type="InterPro" id="IPR002523">
    <property type="entry name" value="MgTranspt_CorA/ZnTranspt_ZntB"/>
</dbReference>
<evidence type="ECO:0000256" key="2">
    <source>
        <dbReference type="SAM" id="Phobius"/>
    </source>
</evidence>
<evidence type="ECO:0000313" key="3">
    <source>
        <dbReference type="EMBL" id="KZS95998.1"/>
    </source>
</evidence>
<evidence type="ECO:0000313" key="4">
    <source>
        <dbReference type="Proteomes" id="UP000076722"/>
    </source>
</evidence>
<keyword evidence="2" id="KW-1133">Transmembrane helix</keyword>
<organism evidence="3 4">
    <name type="scientific">Sistotremastrum niveocremeum HHB9708</name>
    <dbReference type="NCBI Taxonomy" id="1314777"/>
    <lineage>
        <taxon>Eukaryota</taxon>
        <taxon>Fungi</taxon>
        <taxon>Dikarya</taxon>
        <taxon>Basidiomycota</taxon>
        <taxon>Agaricomycotina</taxon>
        <taxon>Agaricomycetes</taxon>
        <taxon>Sistotremastrales</taxon>
        <taxon>Sistotremastraceae</taxon>
        <taxon>Sertulicium</taxon>
        <taxon>Sertulicium niveocremeum</taxon>
    </lineage>
</organism>
<dbReference type="InterPro" id="IPR044089">
    <property type="entry name" value="Alr1-like"/>
</dbReference>